<evidence type="ECO:0000313" key="5">
    <source>
        <dbReference type="EMBL" id="MFD0848732.1"/>
    </source>
</evidence>
<keyword evidence="6" id="KW-1185">Reference proteome</keyword>
<organism evidence="5 6">
    <name type="scientific">Sphingosinicella xenopeptidilytica</name>
    <dbReference type="NCBI Taxonomy" id="364098"/>
    <lineage>
        <taxon>Bacteria</taxon>
        <taxon>Pseudomonadati</taxon>
        <taxon>Pseudomonadota</taxon>
        <taxon>Alphaproteobacteria</taxon>
        <taxon>Sphingomonadales</taxon>
        <taxon>Sphingosinicellaceae</taxon>
        <taxon>Sphingosinicella</taxon>
    </lineage>
</organism>
<dbReference type="InterPro" id="IPR001375">
    <property type="entry name" value="Peptidase_S9_cat"/>
</dbReference>
<evidence type="ECO:0000256" key="2">
    <source>
        <dbReference type="ARBA" id="ARBA00022825"/>
    </source>
</evidence>
<reference evidence="6" key="1">
    <citation type="journal article" date="2019" name="Int. J. Syst. Evol. Microbiol.">
        <title>The Global Catalogue of Microorganisms (GCM) 10K type strain sequencing project: providing services to taxonomists for standard genome sequencing and annotation.</title>
        <authorList>
            <consortium name="The Broad Institute Genomics Platform"/>
            <consortium name="The Broad Institute Genome Sequencing Center for Infectious Disease"/>
            <person name="Wu L."/>
            <person name="Ma J."/>
        </authorList>
    </citation>
    <scope>NUCLEOTIDE SEQUENCE [LARGE SCALE GENOMIC DNA]</scope>
    <source>
        <strain evidence="6">CCUG 52537</strain>
    </source>
</reference>
<comment type="caution">
    <text evidence="5">The sequence shown here is derived from an EMBL/GenBank/DDBJ whole genome shotgun (WGS) entry which is preliminary data.</text>
</comment>
<dbReference type="PANTHER" id="PTHR42776">
    <property type="entry name" value="SERINE PEPTIDASE S9 FAMILY MEMBER"/>
    <property type="match status" value="1"/>
</dbReference>
<dbReference type="PANTHER" id="PTHR42776:SF27">
    <property type="entry name" value="DIPEPTIDYL PEPTIDASE FAMILY MEMBER 6"/>
    <property type="match status" value="1"/>
</dbReference>
<evidence type="ECO:0000313" key="6">
    <source>
        <dbReference type="Proteomes" id="UP001597124"/>
    </source>
</evidence>
<proteinExistence type="predicted"/>
<keyword evidence="2" id="KW-0645">Protease</keyword>
<name>A0ABW3C5E0_SPHXN</name>
<evidence type="ECO:0000256" key="1">
    <source>
        <dbReference type="ARBA" id="ARBA00022801"/>
    </source>
</evidence>
<dbReference type="InterPro" id="IPR029058">
    <property type="entry name" value="AB_hydrolase_fold"/>
</dbReference>
<dbReference type="Gene3D" id="3.40.50.1820">
    <property type="entry name" value="alpha/beta hydrolase"/>
    <property type="match status" value="1"/>
</dbReference>
<dbReference type="Proteomes" id="UP001597124">
    <property type="component" value="Unassembled WGS sequence"/>
</dbReference>
<keyword evidence="1" id="KW-0378">Hydrolase</keyword>
<dbReference type="SUPFAM" id="SSF53474">
    <property type="entry name" value="alpha/beta-Hydrolases"/>
    <property type="match status" value="1"/>
</dbReference>
<dbReference type="Pfam" id="PF00326">
    <property type="entry name" value="Peptidase_S9"/>
    <property type="match status" value="1"/>
</dbReference>
<feature type="signal peptide" evidence="3">
    <location>
        <begin position="1"/>
        <end position="30"/>
    </location>
</feature>
<dbReference type="SUPFAM" id="SSF82171">
    <property type="entry name" value="DPP6 N-terminal domain-like"/>
    <property type="match status" value="1"/>
</dbReference>
<dbReference type="InterPro" id="IPR011042">
    <property type="entry name" value="6-blade_b-propeller_TolB-like"/>
</dbReference>
<evidence type="ECO:0000256" key="3">
    <source>
        <dbReference type="SAM" id="SignalP"/>
    </source>
</evidence>
<keyword evidence="2" id="KW-0720">Serine protease</keyword>
<dbReference type="Pfam" id="PF07676">
    <property type="entry name" value="PD40"/>
    <property type="match status" value="2"/>
</dbReference>
<evidence type="ECO:0000259" key="4">
    <source>
        <dbReference type="Pfam" id="PF00326"/>
    </source>
</evidence>
<feature type="domain" description="Peptidase S9 prolyl oligopeptidase catalytic" evidence="4">
    <location>
        <begin position="484"/>
        <end position="689"/>
    </location>
</feature>
<protein>
    <submittedName>
        <fullName evidence="5">Prolyl oligopeptidase family serine peptidase</fullName>
    </submittedName>
</protein>
<feature type="chain" id="PRO_5045182273" evidence="3">
    <location>
        <begin position="31"/>
        <end position="691"/>
    </location>
</feature>
<dbReference type="RefSeq" id="WP_381490007.1">
    <property type="nucleotide sequence ID" value="NZ_JBHTIK010000005.1"/>
</dbReference>
<sequence length="691" mass="74989">MLRASFRTTSLTTLAALAVFTAPVAAPAHAADKPPLQPIDVFALEAGNDPQISPDGTRIAYVRIKADMVTDAYQPMLWLIDADGRNHVPLTKIEDAASDPRWSPDGKRLAFVATRAGARQIVVRWMESGVETTIGGFPGTPMGLEWSPDGRTLAYAMHVPAAPKSYGTPITPPPGATWKPGPIVVDKALYRQDGAGIIPPGQMHIFTVAASGGTPRQITRDDTGEFPLIGSPYAWTADSKGLVVALNRNDENAILKGKMFDTGLYLLPVDGSAMKTLIDRDGPEASPQVSPDGRYIAYIGADEAGRWHTTTRLMVLDTNTGERRVLTATLDRDVMAPRWAADGRGIYAYYADRGENRLALFDLKGGRREIAEGLGMMHIAYTAAPAFTVSRTGRVAMQWASPDSSGNIALAGTGIGKARSITGLNEALFAGRALGRVEEINYRSSKGDLPVQGWLIYPPDFDPAKKYPLIMEIHGGPNAAYGPRFDIEKQLMAAAGYVVFYPNVRGSTSYGEPYANLIENAFPGDEFDDLMSGVDAVAARGFIDTSRLYVTGGSGGGTLSAWLIARSERFRAAAVLYPVIDWQSQALTSDILPLVFKGFFFGTPWSQPDDYRRRSLLASVDKVKTPTMVMTGEADYRTPISESEQYFAALKYHGVESVFVRVPLENHGIRMFPSHFAQKVAGVIGWFEAHK</sequence>
<dbReference type="InterPro" id="IPR011659">
    <property type="entry name" value="WD40"/>
</dbReference>
<gene>
    <name evidence="5" type="ORF">ACFQ00_10400</name>
</gene>
<dbReference type="EMBL" id="JBHTIK010000005">
    <property type="protein sequence ID" value="MFD0848732.1"/>
    <property type="molecule type" value="Genomic_DNA"/>
</dbReference>
<keyword evidence="3" id="KW-0732">Signal</keyword>
<accession>A0ABW3C5E0</accession>
<dbReference type="Gene3D" id="2.120.10.30">
    <property type="entry name" value="TolB, C-terminal domain"/>
    <property type="match status" value="2"/>
</dbReference>